<sequence>MTRRRKIQILSLGAAAIAVLGGTTASGYALAGKYRADLEYTYRRALSDLGDCVSNMETMLQKAEYAGTARQINGISAKLMEESSGAKASLAALPLSSAELGNISRFIAQVGDYSLALATRVNSGETITDADYETLASMREYAGMFREELDSVQERFEDGSLSIGQTEIFLDNLEHESVPVFGDNFEEAANDFKDYPTLIYDGPFSDHIGQAAPKFLEGEPELLQGNAENSAAKFWGVSHDEITHVNDTEGNLPTYNFMLGDARLSVTKAGGYIASLINPRQIGAETLDYEAALAKAQEFFARRGITDLQASYYVINDGKCTINFAAVQDGVLLYPDLVKAAVALDNGEIVEYNSSGYLMNHTQRDVTPVISEEQARGSVSPRLTAEPGKLCVIPTSGKNEVLCYEFLCTAENGQHVLVYVNAVNGSEEQILLLMESDQGILTR</sequence>
<feature type="domain" description="Sporulation protein YpeB N-terminal" evidence="2">
    <location>
        <begin position="33"/>
        <end position="164"/>
    </location>
</feature>
<evidence type="ECO:0000313" key="3">
    <source>
        <dbReference type="EMBL" id="HIR56058.1"/>
    </source>
</evidence>
<organism evidence="3 4">
    <name type="scientific">Candidatus Gallacutalibacter pullicola</name>
    <dbReference type="NCBI Taxonomy" id="2840830"/>
    <lineage>
        <taxon>Bacteria</taxon>
        <taxon>Bacillati</taxon>
        <taxon>Bacillota</taxon>
        <taxon>Clostridia</taxon>
        <taxon>Eubacteriales</taxon>
        <taxon>Candidatus Gallacutalibacter</taxon>
    </lineage>
</organism>
<dbReference type="InterPro" id="IPR048402">
    <property type="entry name" value="YpeB_N"/>
</dbReference>
<dbReference type="Pfam" id="PF14620">
    <property type="entry name" value="YPEB_PepSY1-2"/>
    <property type="match status" value="1"/>
</dbReference>
<dbReference type="EMBL" id="DVHF01000002">
    <property type="protein sequence ID" value="HIR56058.1"/>
    <property type="molecule type" value="Genomic_DNA"/>
</dbReference>
<gene>
    <name evidence="3" type="ORF">IAA54_00150</name>
</gene>
<dbReference type="Pfam" id="PF20769">
    <property type="entry name" value="YPEB_N"/>
    <property type="match status" value="1"/>
</dbReference>
<feature type="domain" description="Sporulation protein YpeB PepSY1 and PepSY2" evidence="1">
    <location>
        <begin position="183"/>
        <end position="366"/>
    </location>
</feature>
<dbReference type="GO" id="GO:0009847">
    <property type="term" value="P:spore germination"/>
    <property type="evidence" value="ECO:0007669"/>
    <property type="project" value="InterPro"/>
</dbReference>
<dbReference type="Proteomes" id="UP000886785">
    <property type="component" value="Unassembled WGS sequence"/>
</dbReference>
<protein>
    <submittedName>
        <fullName evidence="3">Germination protein YpeB</fullName>
    </submittedName>
</protein>
<reference evidence="3" key="2">
    <citation type="journal article" date="2021" name="PeerJ">
        <title>Extensive microbial diversity within the chicken gut microbiome revealed by metagenomics and culture.</title>
        <authorList>
            <person name="Gilroy R."/>
            <person name="Ravi A."/>
            <person name="Getino M."/>
            <person name="Pursley I."/>
            <person name="Horton D.L."/>
            <person name="Alikhan N.F."/>
            <person name="Baker D."/>
            <person name="Gharbi K."/>
            <person name="Hall N."/>
            <person name="Watson M."/>
            <person name="Adriaenssens E.M."/>
            <person name="Foster-Nyarko E."/>
            <person name="Jarju S."/>
            <person name="Secka A."/>
            <person name="Antonio M."/>
            <person name="Oren A."/>
            <person name="Chaudhuri R.R."/>
            <person name="La Ragione R."/>
            <person name="Hildebrand F."/>
            <person name="Pallen M.J."/>
        </authorList>
    </citation>
    <scope>NUCLEOTIDE SEQUENCE</scope>
    <source>
        <strain evidence="3">ChiSjej1B19-7085</strain>
    </source>
</reference>
<dbReference type="InterPro" id="IPR014239">
    <property type="entry name" value="YpeB_PepSY1-2"/>
</dbReference>
<accession>A0A9D1DNF2</accession>
<dbReference type="AlphaFoldDB" id="A0A9D1DNF2"/>
<evidence type="ECO:0000313" key="4">
    <source>
        <dbReference type="Proteomes" id="UP000886785"/>
    </source>
</evidence>
<reference evidence="3" key="1">
    <citation type="submission" date="2020-10" db="EMBL/GenBank/DDBJ databases">
        <authorList>
            <person name="Gilroy R."/>
        </authorList>
    </citation>
    <scope>NUCLEOTIDE SEQUENCE</scope>
    <source>
        <strain evidence="3">ChiSjej1B19-7085</strain>
    </source>
</reference>
<evidence type="ECO:0000259" key="1">
    <source>
        <dbReference type="Pfam" id="PF14620"/>
    </source>
</evidence>
<name>A0A9D1DNF2_9FIRM</name>
<evidence type="ECO:0000259" key="2">
    <source>
        <dbReference type="Pfam" id="PF20769"/>
    </source>
</evidence>
<proteinExistence type="predicted"/>
<comment type="caution">
    <text evidence="3">The sequence shown here is derived from an EMBL/GenBank/DDBJ whole genome shotgun (WGS) entry which is preliminary data.</text>
</comment>